<dbReference type="OrthoDB" id="10071095at2759"/>
<organism evidence="1 2">
    <name type="scientific">Holothuria leucospilota</name>
    <name type="common">Black long sea cucumber</name>
    <name type="synonym">Mertensiothuria leucospilota</name>
    <dbReference type="NCBI Taxonomy" id="206669"/>
    <lineage>
        <taxon>Eukaryota</taxon>
        <taxon>Metazoa</taxon>
        <taxon>Echinodermata</taxon>
        <taxon>Eleutherozoa</taxon>
        <taxon>Echinozoa</taxon>
        <taxon>Holothuroidea</taxon>
        <taxon>Aspidochirotacea</taxon>
        <taxon>Aspidochirotida</taxon>
        <taxon>Holothuriidae</taxon>
        <taxon>Holothuria</taxon>
    </lineage>
</organism>
<comment type="caution">
    <text evidence="1">The sequence shown here is derived from an EMBL/GenBank/DDBJ whole genome shotgun (WGS) entry which is preliminary data.</text>
</comment>
<reference evidence="1" key="1">
    <citation type="submission" date="2021-10" db="EMBL/GenBank/DDBJ databases">
        <title>Tropical sea cucumber genome reveals ecological adaptation and Cuvierian tubules defense mechanism.</title>
        <authorList>
            <person name="Chen T."/>
        </authorList>
    </citation>
    <scope>NUCLEOTIDE SEQUENCE</scope>
    <source>
        <strain evidence="1">Nanhai2018</strain>
        <tissue evidence="1">Muscle</tissue>
    </source>
</reference>
<dbReference type="EMBL" id="JAIZAY010000001">
    <property type="protein sequence ID" value="KAJ8048773.1"/>
    <property type="molecule type" value="Genomic_DNA"/>
</dbReference>
<keyword evidence="2" id="KW-1185">Reference proteome</keyword>
<dbReference type="AlphaFoldDB" id="A0A9Q1CQ12"/>
<evidence type="ECO:0000313" key="2">
    <source>
        <dbReference type="Proteomes" id="UP001152320"/>
    </source>
</evidence>
<sequence length="122" mass="13625">MLRHQLAGFQQYVATQTLSGVSPGFLNDVLKKTVDLPLLDATSGPSAMLEVWKLLGGGAFSTAFADFIAKMCSNETYKFWDNFVHRDGSLYTAMRTGNWNLRLASLKLMAPLFHAFDRPTYL</sequence>
<dbReference type="Proteomes" id="UP001152320">
    <property type="component" value="Chromosome 1"/>
</dbReference>
<name>A0A9Q1CQ12_HOLLE</name>
<protein>
    <submittedName>
        <fullName evidence="1">Uncharacterized protein</fullName>
    </submittedName>
</protein>
<gene>
    <name evidence="1" type="ORF">HOLleu_01223</name>
</gene>
<evidence type="ECO:0000313" key="1">
    <source>
        <dbReference type="EMBL" id="KAJ8048773.1"/>
    </source>
</evidence>
<proteinExistence type="predicted"/>
<accession>A0A9Q1CQ12</accession>